<feature type="transmembrane region" description="Helical" evidence="6">
    <location>
        <begin position="317"/>
        <end position="336"/>
    </location>
</feature>
<dbReference type="InterPro" id="IPR011622">
    <property type="entry name" value="7TMR_DISM_rcpt_extracell_dom2"/>
</dbReference>
<dbReference type="PANTHER" id="PTHR24421:SF10">
    <property type="entry name" value="NITRATE_NITRITE SENSOR PROTEIN NARQ"/>
    <property type="match status" value="1"/>
</dbReference>
<dbReference type="InterPro" id="IPR003594">
    <property type="entry name" value="HATPase_dom"/>
</dbReference>
<dbReference type="STRING" id="1178516.AWR27_07500"/>
<evidence type="ECO:0000313" key="10">
    <source>
        <dbReference type="EMBL" id="AQG79180.1"/>
    </source>
</evidence>
<dbReference type="Proteomes" id="UP000187941">
    <property type="component" value="Chromosome"/>
</dbReference>
<dbReference type="Pfam" id="PF07696">
    <property type="entry name" value="7TMR-DISMED2"/>
    <property type="match status" value="1"/>
</dbReference>
<dbReference type="SUPFAM" id="SSF55874">
    <property type="entry name" value="ATPase domain of HSP90 chaperone/DNA topoisomerase II/histidine kinase"/>
    <property type="match status" value="1"/>
</dbReference>
<keyword evidence="6" id="KW-0812">Transmembrane</keyword>
<keyword evidence="4" id="KW-0418">Kinase</keyword>
<feature type="domain" description="7TM-DISM receptor extracellular" evidence="9">
    <location>
        <begin position="37"/>
        <end position="169"/>
    </location>
</feature>
<evidence type="ECO:0000256" key="2">
    <source>
        <dbReference type="ARBA" id="ARBA00012438"/>
    </source>
</evidence>
<evidence type="ECO:0000256" key="6">
    <source>
        <dbReference type="SAM" id="Phobius"/>
    </source>
</evidence>
<feature type="domain" description="7TM-DISM receptor extracellular" evidence="8">
    <location>
        <begin position="180"/>
        <end position="401"/>
    </location>
</feature>
<dbReference type="KEGG" id="smon:AWR27_07500"/>
<reference evidence="10 11" key="1">
    <citation type="submission" date="2016-01" db="EMBL/GenBank/DDBJ databases">
        <authorList>
            <person name="Oliw E.H."/>
        </authorList>
    </citation>
    <scope>NUCLEOTIDE SEQUENCE [LARGE SCALE GENOMIC DNA]</scope>
    <source>
        <strain evidence="10 11">DY10</strain>
    </source>
</reference>
<dbReference type="OrthoDB" id="9783459at2"/>
<evidence type="ECO:0000256" key="4">
    <source>
        <dbReference type="ARBA" id="ARBA00022777"/>
    </source>
</evidence>
<dbReference type="GO" id="GO:0000160">
    <property type="term" value="P:phosphorelay signal transduction system"/>
    <property type="evidence" value="ECO:0007669"/>
    <property type="project" value="UniProtKB-KW"/>
</dbReference>
<evidence type="ECO:0000259" key="7">
    <source>
        <dbReference type="Pfam" id="PF02518"/>
    </source>
</evidence>
<feature type="transmembrane region" description="Helical" evidence="6">
    <location>
        <begin position="246"/>
        <end position="263"/>
    </location>
</feature>
<dbReference type="Pfam" id="PF07695">
    <property type="entry name" value="7TMR-DISM_7TM"/>
    <property type="match status" value="1"/>
</dbReference>
<evidence type="ECO:0000256" key="3">
    <source>
        <dbReference type="ARBA" id="ARBA00022679"/>
    </source>
</evidence>
<dbReference type="Gene3D" id="2.60.40.2380">
    <property type="match status" value="1"/>
</dbReference>
<evidence type="ECO:0000256" key="1">
    <source>
        <dbReference type="ARBA" id="ARBA00000085"/>
    </source>
</evidence>
<feature type="transmembrane region" description="Helical" evidence="6">
    <location>
        <begin position="348"/>
        <end position="367"/>
    </location>
</feature>
<dbReference type="AlphaFoldDB" id="A0A1P9WV24"/>
<feature type="transmembrane region" description="Helical" evidence="6">
    <location>
        <begin position="275"/>
        <end position="297"/>
    </location>
</feature>
<dbReference type="RefSeq" id="WP_077130622.1">
    <property type="nucleotide sequence ID" value="NZ_CP014263.1"/>
</dbReference>
<dbReference type="InterPro" id="IPR036890">
    <property type="entry name" value="HATPase_C_sf"/>
</dbReference>
<name>A0A1P9WV24_9BACT</name>
<gene>
    <name evidence="10" type="ORF">AWR27_07500</name>
</gene>
<keyword evidence="5" id="KW-0902">Two-component regulatory system</keyword>
<dbReference type="EMBL" id="CP014263">
    <property type="protein sequence ID" value="AQG79180.1"/>
    <property type="molecule type" value="Genomic_DNA"/>
</dbReference>
<feature type="transmembrane region" description="Helical" evidence="6">
    <location>
        <begin position="181"/>
        <end position="202"/>
    </location>
</feature>
<protein>
    <recommendedName>
        <fullName evidence="2">histidine kinase</fullName>
        <ecNumber evidence="2">2.7.13.3</ecNumber>
    </recommendedName>
</protein>
<evidence type="ECO:0000259" key="8">
    <source>
        <dbReference type="Pfam" id="PF07695"/>
    </source>
</evidence>
<dbReference type="InterPro" id="IPR011623">
    <property type="entry name" value="7TMR_DISM_rcpt_extracell_dom1"/>
</dbReference>
<proteinExistence type="predicted"/>
<dbReference type="GO" id="GO:0004673">
    <property type="term" value="F:protein histidine kinase activity"/>
    <property type="evidence" value="ECO:0007669"/>
    <property type="project" value="UniProtKB-EC"/>
</dbReference>
<dbReference type="PANTHER" id="PTHR24421">
    <property type="entry name" value="NITRATE/NITRITE SENSOR PROTEIN NARX-RELATED"/>
    <property type="match status" value="1"/>
</dbReference>
<comment type="catalytic activity">
    <reaction evidence="1">
        <text>ATP + protein L-histidine = ADP + protein N-phospho-L-histidine.</text>
        <dbReference type="EC" id="2.7.13.3"/>
    </reaction>
</comment>
<feature type="transmembrane region" description="Helical" evidence="6">
    <location>
        <begin position="379"/>
        <end position="399"/>
    </location>
</feature>
<sequence>MIRNLLFLLGLVLLFVVGMATYHQQSIRSIREQPTPFAYWEDTSGTATVTKAIRATGYQPVQQQRLNVGYTESMYWVRFRITGPNRQTARELTLEVRNHTIDRLELFAVQPGRVKSLGRTGSRYPFAQRPSPTRTFAYLLSVPTHEQIDYYLRIDKRYENLTTDLRLWDTDAFENRAQREYFLWGIFLGVVSLIVGLAFLFYANTRDPVYGWYGLYVLALMFRQLADTGLGFQFVWPQLPAINHPDAVIMALWLYLPAVFQFQQYFLELRTHAPFVFWMNQVLKWAFWGLFITLVIAQTTGVTERYVATYQVVTMGHMLLTNVGMVAFVMNAMVALRSGDPVEQLYGIGFGLQTAGQLVVIAQSILLRYQANGLMFIDTYLIVVVNFFIDLVIFSFLLAHRYRTSMNEQRQLQLRIAQTQQQTNDAIIDVLESERQQVGSLLRTDVGGRLSQTRALLADVPPAPLLTEAVTLLDKTDDCLDQILRDSLPPDLLQKGLPTALADLTAQLGQTGGVRLSFRHEVASDDAVATFSATQTRQLYRIAGELLNNLLKHAGATEGHVTLRQTPVGWQLSVSDNGRGFDTTRTGQAEGIGLKNLYARVHTLGAVVQIESGLEGTTVVVSG</sequence>
<dbReference type="CDD" id="cd16917">
    <property type="entry name" value="HATPase_UhpB-NarQ-NarX-like"/>
    <property type="match status" value="1"/>
</dbReference>
<keyword evidence="6" id="KW-0472">Membrane</keyword>
<dbReference type="InterPro" id="IPR050482">
    <property type="entry name" value="Sensor_HK_TwoCompSys"/>
</dbReference>
<keyword evidence="6" id="KW-1133">Transmembrane helix</keyword>
<evidence type="ECO:0000259" key="9">
    <source>
        <dbReference type="Pfam" id="PF07696"/>
    </source>
</evidence>
<feature type="transmembrane region" description="Helical" evidence="6">
    <location>
        <begin position="209"/>
        <end position="226"/>
    </location>
</feature>
<keyword evidence="11" id="KW-1185">Reference proteome</keyword>
<organism evidence="10 11">
    <name type="scientific">Spirosoma montaniterrae</name>
    <dbReference type="NCBI Taxonomy" id="1178516"/>
    <lineage>
        <taxon>Bacteria</taxon>
        <taxon>Pseudomonadati</taxon>
        <taxon>Bacteroidota</taxon>
        <taxon>Cytophagia</taxon>
        <taxon>Cytophagales</taxon>
        <taxon>Cytophagaceae</taxon>
        <taxon>Spirosoma</taxon>
    </lineage>
</organism>
<evidence type="ECO:0000313" key="11">
    <source>
        <dbReference type="Proteomes" id="UP000187941"/>
    </source>
</evidence>
<keyword evidence="3" id="KW-0808">Transferase</keyword>
<dbReference type="EC" id="2.7.13.3" evidence="2"/>
<accession>A0A1P9WV24</accession>
<feature type="domain" description="Histidine kinase/HSP90-like ATPase" evidence="7">
    <location>
        <begin position="536"/>
        <end position="621"/>
    </location>
</feature>
<dbReference type="Pfam" id="PF02518">
    <property type="entry name" value="HATPase_c"/>
    <property type="match status" value="1"/>
</dbReference>
<dbReference type="Gene3D" id="3.30.565.10">
    <property type="entry name" value="Histidine kinase-like ATPase, C-terminal domain"/>
    <property type="match status" value="1"/>
</dbReference>
<evidence type="ECO:0000256" key="5">
    <source>
        <dbReference type="ARBA" id="ARBA00023012"/>
    </source>
</evidence>